<name>A0A8K0GWY4_9ROSA</name>
<proteinExistence type="predicted"/>
<organism evidence="1 2">
    <name type="scientific">Rhamnella rubrinervis</name>
    <dbReference type="NCBI Taxonomy" id="2594499"/>
    <lineage>
        <taxon>Eukaryota</taxon>
        <taxon>Viridiplantae</taxon>
        <taxon>Streptophyta</taxon>
        <taxon>Embryophyta</taxon>
        <taxon>Tracheophyta</taxon>
        <taxon>Spermatophyta</taxon>
        <taxon>Magnoliopsida</taxon>
        <taxon>eudicotyledons</taxon>
        <taxon>Gunneridae</taxon>
        <taxon>Pentapetalae</taxon>
        <taxon>rosids</taxon>
        <taxon>fabids</taxon>
        <taxon>Rosales</taxon>
        <taxon>Rhamnaceae</taxon>
        <taxon>rhamnoid group</taxon>
        <taxon>Rhamneae</taxon>
        <taxon>Rhamnella</taxon>
    </lineage>
</organism>
<dbReference type="AlphaFoldDB" id="A0A8K0GWY4"/>
<gene>
    <name evidence="1" type="ORF">FNV43_RR19134</name>
</gene>
<reference evidence="1" key="1">
    <citation type="submission" date="2020-03" db="EMBL/GenBank/DDBJ databases">
        <title>A high-quality chromosome-level genome assembly of a woody plant with both climbing and erect habits, Rhamnella rubrinervis.</title>
        <authorList>
            <person name="Lu Z."/>
            <person name="Yang Y."/>
            <person name="Zhu X."/>
            <person name="Sun Y."/>
        </authorList>
    </citation>
    <scope>NUCLEOTIDE SEQUENCE</scope>
    <source>
        <strain evidence="1">BYM</strain>
        <tissue evidence="1">Leaf</tissue>
    </source>
</reference>
<evidence type="ECO:0000313" key="1">
    <source>
        <dbReference type="EMBL" id="KAF3440848.1"/>
    </source>
</evidence>
<keyword evidence="2" id="KW-1185">Reference proteome</keyword>
<dbReference type="Proteomes" id="UP000796880">
    <property type="component" value="Unassembled WGS sequence"/>
</dbReference>
<sequence length="77" mass="8304">MSTVAATFFDNLLTTIVNSATALFDALVCFSLRAAFNICGRFFPEADGDSYLLRALTRLVNLSNASTLCTSSSKSRL</sequence>
<evidence type="ECO:0000313" key="2">
    <source>
        <dbReference type="Proteomes" id="UP000796880"/>
    </source>
</evidence>
<protein>
    <submittedName>
        <fullName evidence="1">Uncharacterized protein</fullName>
    </submittedName>
</protein>
<comment type="caution">
    <text evidence="1">The sequence shown here is derived from an EMBL/GenBank/DDBJ whole genome shotgun (WGS) entry which is preliminary data.</text>
</comment>
<dbReference type="EMBL" id="VOIH02000008">
    <property type="protein sequence ID" value="KAF3440848.1"/>
    <property type="molecule type" value="Genomic_DNA"/>
</dbReference>
<accession>A0A8K0GWY4</accession>